<dbReference type="Gene3D" id="3.40.50.300">
    <property type="entry name" value="P-loop containing nucleotide triphosphate hydrolases"/>
    <property type="match status" value="3"/>
</dbReference>
<keyword evidence="15" id="KW-0175">Coiled coil</keyword>
<feature type="domain" description="Helicase C-terminal" evidence="18">
    <location>
        <begin position="429"/>
        <end position="591"/>
    </location>
</feature>
<dbReference type="Pfam" id="PF02151">
    <property type="entry name" value="UVR"/>
    <property type="match status" value="1"/>
</dbReference>
<sequence>MEFQLCSEYQPTGDQPKAIAQLVEGIQNGEQAQTLLGVTGSGKTFTVANTIAQINRPTLILSHNKTLAAQLYGEFKQFFPNNAVEYFISYYDYYQPEAYIATTNTYIEKDLAINEEIDKLRLSTTSSLMSGRRDIIVIASVSCIYGMGNPEEYRKSILRIGVGEIISRNQFLFRLVEILYSRTEAEFQRGNFRVKGDTVDIYVPYADFGYRIIFFGDEIEAIQRIDPISGKKLSEEKMVAIFPANLFVTGRDVLMRAINEIQDDLVGQIKYFEAEGRTSEAERIKQRTEFDMEMMRELGYCSGIENYSRYFDRRQAGQRPFCLLDFFPDDFLLVVDESHVTIPQIRAMWGGDRSRKESLVDYGFRLPSAMDNRPLTFQEFEDISGQSIFVSATPADYELRRSEGVVVEQIIRPTGLLDPEIEVRPSLNQIDDLLEEVHIRIEREERVLITTLTKRMAEELSKYMERVGVKCRYIHSEVKTLERVEILRELRLGVFDVLVGVNLLREGLDLPEVSLVAIMDADKEGFLRDIRSLIQTIGRAARNDQGKVLMYADRITGSMQKAIEETNRRRAIQMEYNIEHGITPKTILRSKQAIIEQTSIADVMGKTTKTNYYVEPQDVQMAADPVLAYMSKPEIEAQIKKVQNEMDKAAKELDFVAAARLRDEMFGLKKLLEGK</sequence>
<evidence type="ECO:0000256" key="11">
    <source>
        <dbReference type="ARBA" id="ARBA00026033"/>
    </source>
</evidence>
<feature type="binding site" evidence="13">
    <location>
        <begin position="37"/>
        <end position="44"/>
    </location>
    <ligand>
        <name>ATP</name>
        <dbReference type="ChEBI" id="CHEBI:30616"/>
    </ligand>
</feature>
<comment type="function">
    <text evidence="13">The UvrABC repair system catalyzes the recognition and processing of DNA lesions. A damage recognition complex composed of 2 UvrA and 2 UvrB subunits scans DNA for abnormalities. Upon binding of the UvrA(2)B(2) complex to a putative damaged site, the DNA wraps around one UvrB monomer. DNA wrap is dependent on ATP binding by UvrB and probably causes local melting of the DNA helix, facilitating insertion of UvrB beta-hairpin between the DNA strands. Then UvrB probes one DNA strand for the presence of a lesion. If a lesion is found the UvrA subunits dissociate and the UvrB-DNA preincision complex is formed. This complex is subsequently bound by UvrC and the second UvrB is released. If no lesion is found, the DNA wraps around the other UvrB subunit that will check the other stand for damage.</text>
</comment>
<evidence type="ECO:0000256" key="1">
    <source>
        <dbReference type="ARBA" id="ARBA00004496"/>
    </source>
</evidence>
<feature type="domain" description="UVR" evidence="16">
    <location>
        <begin position="636"/>
        <end position="671"/>
    </location>
</feature>
<keyword evidence="4 13" id="KW-0547">Nucleotide-binding</keyword>
<evidence type="ECO:0000256" key="4">
    <source>
        <dbReference type="ARBA" id="ARBA00022741"/>
    </source>
</evidence>
<gene>
    <name evidence="13 19" type="primary">uvrB</name>
    <name evidence="19" type="ORF">QM481_08110</name>
</gene>
<evidence type="ECO:0000256" key="3">
    <source>
        <dbReference type="ARBA" id="ARBA00022490"/>
    </source>
</evidence>
<feature type="domain" description="Helicase ATP-binding" evidence="17">
    <location>
        <begin position="24"/>
        <end position="161"/>
    </location>
</feature>
<evidence type="ECO:0000256" key="12">
    <source>
        <dbReference type="ARBA" id="ARBA00029504"/>
    </source>
</evidence>
<dbReference type="CDD" id="cd18790">
    <property type="entry name" value="SF2_C_UvrB"/>
    <property type="match status" value="1"/>
</dbReference>
<dbReference type="PANTHER" id="PTHR24029:SF0">
    <property type="entry name" value="UVRABC SYSTEM PROTEIN B"/>
    <property type="match status" value="1"/>
</dbReference>
<dbReference type="NCBIfam" id="NF003673">
    <property type="entry name" value="PRK05298.1"/>
    <property type="match status" value="1"/>
</dbReference>
<evidence type="ECO:0000256" key="9">
    <source>
        <dbReference type="ARBA" id="ARBA00023204"/>
    </source>
</evidence>
<organism evidence="19 20">
    <name type="scientific">Flectobacillus rivi</name>
    <dbReference type="NCBI Taxonomy" id="2984209"/>
    <lineage>
        <taxon>Bacteria</taxon>
        <taxon>Pseudomonadati</taxon>
        <taxon>Bacteroidota</taxon>
        <taxon>Cytophagia</taxon>
        <taxon>Cytophagales</taxon>
        <taxon>Flectobacillaceae</taxon>
        <taxon>Flectobacillus</taxon>
    </lineage>
</organism>
<keyword evidence="20" id="KW-1185">Reference proteome</keyword>
<dbReference type="Gene3D" id="4.10.860.10">
    <property type="entry name" value="UVR domain"/>
    <property type="match status" value="1"/>
</dbReference>
<dbReference type="InterPro" id="IPR006935">
    <property type="entry name" value="Helicase/UvrB_N"/>
</dbReference>
<evidence type="ECO:0000259" key="16">
    <source>
        <dbReference type="PROSITE" id="PS50151"/>
    </source>
</evidence>
<dbReference type="EMBL" id="JASHIE010000005">
    <property type="protein sequence ID" value="MDI9874489.1"/>
    <property type="molecule type" value="Genomic_DNA"/>
</dbReference>
<name>A0ABT6Z042_9BACT</name>
<feature type="coiled-coil region" evidence="15">
    <location>
        <begin position="632"/>
        <end position="659"/>
    </location>
</feature>
<dbReference type="SMART" id="SM00490">
    <property type="entry name" value="HELICc"/>
    <property type="match status" value="1"/>
</dbReference>
<evidence type="ECO:0000259" key="17">
    <source>
        <dbReference type="PROSITE" id="PS51192"/>
    </source>
</evidence>
<evidence type="ECO:0000256" key="2">
    <source>
        <dbReference type="ARBA" id="ARBA00008533"/>
    </source>
</evidence>
<dbReference type="NCBIfam" id="TIGR00631">
    <property type="entry name" value="uvrb"/>
    <property type="match status" value="1"/>
</dbReference>
<dbReference type="Pfam" id="PF17757">
    <property type="entry name" value="UvrB_inter"/>
    <property type="match status" value="1"/>
</dbReference>
<dbReference type="Pfam" id="PF12344">
    <property type="entry name" value="UvrB"/>
    <property type="match status" value="1"/>
</dbReference>
<keyword evidence="6 13" id="KW-0228">DNA excision</keyword>
<dbReference type="InterPro" id="IPR001650">
    <property type="entry name" value="Helicase_C-like"/>
</dbReference>
<comment type="subunit">
    <text evidence="11 13 14">Forms a heterotetramer with UvrA during the search for lesions. Interacts with UvrC in an incision complex.</text>
</comment>
<proteinExistence type="inferred from homology"/>
<dbReference type="SUPFAM" id="SSF46600">
    <property type="entry name" value="C-terminal UvrC-binding domain of UvrB"/>
    <property type="match status" value="1"/>
</dbReference>
<dbReference type="InterPro" id="IPR001943">
    <property type="entry name" value="UVR_dom"/>
</dbReference>
<evidence type="ECO:0000256" key="5">
    <source>
        <dbReference type="ARBA" id="ARBA00022763"/>
    </source>
</evidence>
<dbReference type="RefSeq" id="WP_283381368.1">
    <property type="nucleotide sequence ID" value="NZ_JASHIE010000005.1"/>
</dbReference>
<comment type="subcellular location">
    <subcellularLocation>
        <location evidence="1 13 14">Cytoplasm</location>
    </subcellularLocation>
</comment>
<evidence type="ECO:0000256" key="13">
    <source>
        <dbReference type="HAMAP-Rule" id="MF_00204"/>
    </source>
</evidence>
<keyword evidence="8 13" id="KW-0267">Excision nuclease</keyword>
<dbReference type="InterPro" id="IPR014001">
    <property type="entry name" value="Helicase_ATP-bd"/>
</dbReference>
<keyword evidence="7 13" id="KW-0067">ATP-binding</keyword>
<protein>
    <recommendedName>
        <fullName evidence="12 13">UvrABC system protein B</fullName>
        <shortName evidence="13">Protein UvrB</shortName>
    </recommendedName>
    <alternativeName>
        <fullName evidence="13">Excinuclease ABC subunit B</fullName>
    </alternativeName>
</protein>
<keyword evidence="19" id="KW-0378">Hydrolase</keyword>
<evidence type="ECO:0000256" key="15">
    <source>
        <dbReference type="SAM" id="Coils"/>
    </source>
</evidence>
<comment type="similarity">
    <text evidence="2 13 14">Belongs to the UvrB family.</text>
</comment>
<dbReference type="Proteomes" id="UP001225761">
    <property type="component" value="Unassembled WGS sequence"/>
</dbReference>
<dbReference type="PROSITE" id="PS51194">
    <property type="entry name" value="HELICASE_CTER"/>
    <property type="match status" value="1"/>
</dbReference>
<evidence type="ECO:0000256" key="7">
    <source>
        <dbReference type="ARBA" id="ARBA00022840"/>
    </source>
</evidence>
<evidence type="ECO:0000256" key="14">
    <source>
        <dbReference type="RuleBase" id="RU003587"/>
    </source>
</evidence>
<dbReference type="PANTHER" id="PTHR24029">
    <property type="entry name" value="UVRABC SYSTEM PROTEIN B"/>
    <property type="match status" value="1"/>
</dbReference>
<comment type="caution">
    <text evidence="19">The sequence shown here is derived from an EMBL/GenBank/DDBJ whole genome shotgun (WGS) entry which is preliminary data.</text>
</comment>
<evidence type="ECO:0000313" key="20">
    <source>
        <dbReference type="Proteomes" id="UP001225761"/>
    </source>
</evidence>
<dbReference type="InterPro" id="IPR027417">
    <property type="entry name" value="P-loop_NTPase"/>
</dbReference>
<dbReference type="InterPro" id="IPR041471">
    <property type="entry name" value="UvrB_inter"/>
</dbReference>
<keyword evidence="5 13" id="KW-0227">DNA damage</keyword>
<dbReference type="InterPro" id="IPR036876">
    <property type="entry name" value="UVR_dom_sf"/>
</dbReference>
<evidence type="ECO:0000313" key="19">
    <source>
        <dbReference type="EMBL" id="MDI9874489.1"/>
    </source>
</evidence>
<dbReference type="HAMAP" id="MF_00204">
    <property type="entry name" value="UvrB"/>
    <property type="match status" value="1"/>
</dbReference>
<keyword evidence="10 13" id="KW-0742">SOS response</keyword>
<dbReference type="PROSITE" id="PS50151">
    <property type="entry name" value="UVR"/>
    <property type="match status" value="1"/>
</dbReference>
<keyword evidence="3 13" id="KW-0963">Cytoplasm</keyword>
<evidence type="ECO:0000256" key="6">
    <source>
        <dbReference type="ARBA" id="ARBA00022769"/>
    </source>
</evidence>
<dbReference type="PROSITE" id="PS51192">
    <property type="entry name" value="HELICASE_ATP_BIND_1"/>
    <property type="match status" value="1"/>
</dbReference>
<evidence type="ECO:0000256" key="10">
    <source>
        <dbReference type="ARBA" id="ARBA00023236"/>
    </source>
</evidence>
<reference evidence="19 20" key="1">
    <citation type="submission" date="2023-05" db="EMBL/GenBank/DDBJ databases">
        <title>Novel species of genus Flectobacillus isolated from stream in China.</title>
        <authorList>
            <person name="Lu H."/>
        </authorList>
    </citation>
    <scope>NUCLEOTIDE SEQUENCE [LARGE SCALE GENOMIC DNA]</scope>
    <source>
        <strain evidence="19 20">LFS242W</strain>
    </source>
</reference>
<dbReference type="SMART" id="SM00487">
    <property type="entry name" value="DEXDc"/>
    <property type="match status" value="1"/>
</dbReference>
<accession>A0ABT6Z042</accession>
<keyword evidence="9 13" id="KW-0234">DNA repair</keyword>
<evidence type="ECO:0000256" key="8">
    <source>
        <dbReference type="ARBA" id="ARBA00022881"/>
    </source>
</evidence>
<dbReference type="CDD" id="cd17916">
    <property type="entry name" value="DEXHc_UvrB"/>
    <property type="match status" value="1"/>
</dbReference>
<dbReference type="Pfam" id="PF04851">
    <property type="entry name" value="ResIII"/>
    <property type="match status" value="1"/>
</dbReference>
<evidence type="ECO:0000259" key="18">
    <source>
        <dbReference type="PROSITE" id="PS51194"/>
    </source>
</evidence>
<dbReference type="InterPro" id="IPR004807">
    <property type="entry name" value="UvrB"/>
</dbReference>
<dbReference type="GO" id="GO:0016787">
    <property type="term" value="F:hydrolase activity"/>
    <property type="evidence" value="ECO:0007669"/>
    <property type="project" value="UniProtKB-KW"/>
</dbReference>
<dbReference type="Pfam" id="PF00271">
    <property type="entry name" value="Helicase_C"/>
    <property type="match status" value="1"/>
</dbReference>
<comment type="domain">
    <text evidence="13">The beta-hairpin motif is involved in DNA binding.</text>
</comment>
<feature type="short sequence motif" description="Beta-hairpin" evidence="13">
    <location>
        <begin position="90"/>
        <end position="113"/>
    </location>
</feature>
<dbReference type="InterPro" id="IPR024759">
    <property type="entry name" value="UvrB_YAD/RRR_dom"/>
</dbReference>
<dbReference type="SUPFAM" id="SSF52540">
    <property type="entry name" value="P-loop containing nucleoside triphosphate hydrolases"/>
    <property type="match status" value="2"/>
</dbReference>